<keyword evidence="3" id="KW-0472">Membrane</keyword>
<dbReference type="GO" id="GO:0016020">
    <property type="term" value="C:membrane"/>
    <property type="evidence" value="ECO:0007669"/>
    <property type="project" value="UniProtKB-SubCell"/>
</dbReference>
<dbReference type="Gene3D" id="1.50.40.10">
    <property type="entry name" value="Mitochondrial carrier domain"/>
    <property type="match status" value="1"/>
</dbReference>
<organism evidence="4 5">
    <name type="scientific">Stylonychia lemnae</name>
    <name type="common">Ciliate</name>
    <dbReference type="NCBI Taxonomy" id="5949"/>
    <lineage>
        <taxon>Eukaryota</taxon>
        <taxon>Sar</taxon>
        <taxon>Alveolata</taxon>
        <taxon>Ciliophora</taxon>
        <taxon>Intramacronucleata</taxon>
        <taxon>Spirotrichea</taxon>
        <taxon>Stichotrichia</taxon>
        <taxon>Sporadotrichida</taxon>
        <taxon>Oxytrichidae</taxon>
        <taxon>Stylonychinae</taxon>
        <taxon>Stylonychia</taxon>
    </lineage>
</organism>
<dbReference type="InterPro" id="IPR023395">
    <property type="entry name" value="MCP_dom_sf"/>
</dbReference>
<sequence>MNRKIFIAANTISVITHAITQPIEMVRIRSQMLQEGEKLMGIGTKKDGIHSKFLKRSTKQVADFFNHKIFLLLIFLWQTNKDPRRIAKPDYMVFAGLAGGYFADVVTNPIDIVFSRMQINKLYPIAARRIYANLFDEFLIGAKKNPATSQSSLDQLTLRYCNRCFFEKSCQCSFRNRSRTRLHTMKSNLTV</sequence>
<name>A0A077ZR48_STYLE</name>
<evidence type="ECO:0000313" key="5">
    <source>
        <dbReference type="Proteomes" id="UP000039865"/>
    </source>
</evidence>
<dbReference type="InParanoid" id="A0A077ZR48"/>
<keyword evidence="5" id="KW-1185">Reference proteome</keyword>
<reference evidence="4 5" key="1">
    <citation type="submission" date="2014-06" db="EMBL/GenBank/DDBJ databases">
        <authorList>
            <person name="Swart Estienne"/>
        </authorList>
    </citation>
    <scope>NUCLEOTIDE SEQUENCE [LARGE SCALE GENOMIC DNA]</scope>
    <source>
        <strain evidence="4 5">130c</strain>
    </source>
</reference>
<dbReference type="EMBL" id="CCKQ01001266">
    <property type="protein sequence ID" value="CDW72367.1"/>
    <property type="molecule type" value="Genomic_DNA"/>
</dbReference>
<dbReference type="Proteomes" id="UP000039865">
    <property type="component" value="Unassembled WGS sequence"/>
</dbReference>
<evidence type="ECO:0000256" key="2">
    <source>
        <dbReference type="ARBA" id="ARBA00022692"/>
    </source>
</evidence>
<comment type="subcellular location">
    <subcellularLocation>
        <location evidence="1">Membrane</location>
    </subcellularLocation>
</comment>
<dbReference type="AlphaFoldDB" id="A0A077ZR48"/>
<protein>
    <submittedName>
        <fullName evidence="4">Uncharacterized protein</fullName>
    </submittedName>
</protein>
<dbReference type="SUPFAM" id="SSF103506">
    <property type="entry name" value="Mitochondrial carrier"/>
    <property type="match status" value="1"/>
</dbReference>
<gene>
    <name evidence="4" type="primary">Contig7988.g8523</name>
    <name evidence="4" type="ORF">STYLEM_1326</name>
</gene>
<evidence type="ECO:0000256" key="3">
    <source>
        <dbReference type="ARBA" id="ARBA00023136"/>
    </source>
</evidence>
<evidence type="ECO:0000313" key="4">
    <source>
        <dbReference type="EMBL" id="CDW72367.1"/>
    </source>
</evidence>
<keyword evidence="2" id="KW-0812">Transmembrane</keyword>
<proteinExistence type="predicted"/>
<evidence type="ECO:0000256" key="1">
    <source>
        <dbReference type="ARBA" id="ARBA00004370"/>
    </source>
</evidence>
<accession>A0A077ZR48</accession>